<organism evidence="4 6">
    <name type="scientific">Puccinia graminis f. sp. tritici</name>
    <dbReference type="NCBI Taxonomy" id="56615"/>
    <lineage>
        <taxon>Eukaryota</taxon>
        <taxon>Fungi</taxon>
        <taxon>Dikarya</taxon>
        <taxon>Basidiomycota</taxon>
        <taxon>Pucciniomycotina</taxon>
        <taxon>Pucciniomycetes</taxon>
        <taxon>Pucciniales</taxon>
        <taxon>Pucciniaceae</taxon>
        <taxon>Puccinia</taxon>
    </lineage>
</organism>
<dbReference type="EMBL" id="VDEP01000285">
    <property type="protein sequence ID" value="KAA1111373.1"/>
    <property type="molecule type" value="Genomic_DNA"/>
</dbReference>
<name>A0A5B0QEK8_PUCGR</name>
<evidence type="ECO:0000313" key="6">
    <source>
        <dbReference type="Proteomes" id="UP000325313"/>
    </source>
</evidence>
<evidence type="ECO:0000313" key="3">
    <source>
        <dbReference type="EMBL" id="KAA1082374.1"/>
    </source>
</evidence>
<proteinExistence type="predicted"/>
<reference evidence="5 6" key="1">
    <citation type="submission" date="2019-05" db="EMBL/GenBank/DDBJ databases">
        <title>Emergence of the Ug99 lineage of the wheat stem rust pathogen through somatic hybridization.</title>
        <authorList>
            <person name="Li F."/>
            <person name="Upadhyaya N.M."/>
            <person name="Sperschneider J."/>
            <person name="Matny O."/>
            <person name="Nguyen-Phuc H."/>
            <person name="Mago R."/>
            <person name="Raley C."/>
            <person name="Miller M.E."/>
            <person name="Silverstein K.A.T."/>
            <person name="Henningsen E."/>
            <person name="Hirsch C.D."/>
            <person name="Visser B."/>
            <person name="Pretorius Z.A."/>
            <person name="Steffenson B.J."/>
            <person name="Schwessinger B."/>
            <person name="Dodds P.N."/>
            <person name="Figueroa M."/>
        </authorList>
    </citation>
    <scope>NUCLEOTIDE SEQUENCE [LARGE SCALE GENOMIC DNA]</scope>
    <source>
        <strain evidence="3">21-0</strain>
        <strain evidence="4 6">Ug99</strain>
    </source>
</reference>
<dbReference type="OrthoDB" id="2505939at2759"/>
<evidence type="ECO:0000313" key="4">
    <source>
        <dbReference type="EMBL" id="KAA1111373.1"/>
    </source>
</evidence>
<feature type="region of interest" description="Disordered" evidence="1">
    <location>
        <begin position="180"/>
        <end position="243"/>
    </location>
</feature>
<dbReference type="AlphaFoldDB" id="A0A5B0QEK8"/>
<dbReference type="InterPro" id="IPR046496">
    <property type="entry name" value="DUF6589"/>
</dbReference>
<evidence type="ECO:0000313" key="5">
    <source>
        <dbReference type="Proteomes" id="UP000324748"/>
    </source>
</evidence>
<comment type="caution">
    <text evidence="4">The sequence shown here is derived from an EMBL/GenBank/DDBJ whole genome shotgun (WGS) entry which is preliminary data.</text>
</comment>
<dbReference type="Proteomes" id="UP000324748">
    <property type="component" value="Unassembled WGS sequence"/>
</dbReference>
<dbReference type="EMBL" id="VSWC01000119">
    <property type="protein sequence ID" value="KAA1082374.1"/>
    <property type="molecule type" value="Genomic_DNA"/>
</dbReference>
<accession>A0A5B0QEK8</accession>
<keyword evidence="5" id="KW-1185">Reference proteome</keyword>
<feature type="domain" description="DUF6589" evidence="2">
    <location>
        <begin position="1"/>
        <end position="119"/>
    </location>
</feature>
<gene>
    <name evidence="3" type="ORF">PGT21_001464</name>
    <name evidence="4" type="ORF">PGTUg99_003898</name>
</gene>
<sequence>MNVWKRWAVIAQGIKKLTQYSIQLPRMILLLNHVLPPGLGKVIKHSMFVAPSGNQKHFVAKDHFLENQNYWLKHFFNNTGRGANIDRLKNVYSPNVPLLRDLICGLITDCDKETVSQSHYNRINLVSMNNCMRMCRQNDVCQITTKLDEHIPKEVEDFYGLGIQKMKKLFMRKGKQLNKLRPPPIKKWNRQVTDQLEEEEVIESDVGSEGDSEPEKTDDDQQSNNDEESDDNDDNENNSGDGD</sequence>
<evidence type="ECO:0000256" key="1">
    <source>
        <dbReference type="SAM" id="MobiDB-lite"/>
    </source>
</evidence>
<protein>
    <recommendedName>
        <fullName evidence="2">DUF6589 domain-containing protein</fullName>
    </recommendedName>
</protein>
<dbReference type="Proteomes" id="UP000325313">
    <property type="component" value="Unassembled WGS sequence"/>
</dbReference>
<dbReference type="Pfam" id="PF20231">
    <property type="entry name" value="DUF6589"/>
    <property type="match status" value="1"/>
</dbReference>
<feature type="compositionally biased region" description="Acidic residues" evidence="1">
    <location>
        <begin position="195"/>
        <end position="243"/>
    </location>
</feature>
<evidence type="ECO:0000259" key="2">
    <source>
        <dbReference type="Pfam" id="PF20231"/>
    </source>
</evidence>